<comment type="caution">
    <text evidence="1">The sequence shown here is derived from an EMBL/GenBank/DDBJ whole genome shotgun (WGS) entry which is preliminary data.</text>
</comment>
<gene>
    <name evidence="1" type="ORF">POL67_40980</name>
</gene>
<accession>A0ABT5F2F4</accession>
<name>A0ABT5F2F4_9BACT</name>
<sequence>MSRQIRSIEIMDWYDGIVLAIARTSWHPGMFLVSLLSWNQVSRQRVFVLVSLTEAETASIRSASAQWESLTAYLRSLVNTDRDTFLVLWDEATDEVNVEISIALADVRDEVIGQVEDALKPERQRWFDVVRRGS</sequence>
<dbReference type="Proteomes" id="UP001221411">
    <property type="component" value="Unassembled WGS sequence"/>
</dbReference>
<protein>
    <submittedName>
        <fullName evidence="1">Uncharacterized protein</fullName>
    </submittedName>
</protein>
<evidence type="ECO:0000313" key="1">
    <source>
        <dbReference type="EMBL" id="MDC0747779.1"/>
    </source>
</evidence>
<dbReference type="RefSeq" id="WP_271926429.1">
    <property type="nucleotide sequence ID" value="NZ_JAQNDO010000001.1"/>
</dbReference>
<reference evidence="1 2" key="1">
    <citation type="submission" date="2022-11" db="EMBL/GenBank/DDBJ databases">
        <title>Minimal conservation of predation-associated metabolite biosynthetic gene clusters underscores biosynthetic potential of Myxococcota including descriptions for ten novel species: Archangium lansinium sp. nov., Myxococcus landrumus sp. nov., Nannocystis bai.</title>
        <authorList>
            <person name="Ahearne A."/>
            <person name="Stevens C."/>
            <person name="Dowd S."/>
        </authorList>
    </citation>
    <scope>NUCLEOTIDE SEQUENCE [LARGE SCALE GENOMIC DNA]</scope>
    <source>
        <strain evidence="1 2">RJM3</strain>
    </source>
</reference>
<dbReference type="EMBL" id="JAQNDO010000001">
    <property type="protein sequence ID" value="MDC0747779.1"/>
    <property type="molecule type" value="Genomic_DNA"/>
</dbReference>
<organism evidence="1 2">
    <name type="scientific">Polyangium mundeleinium</name>
    <dbReference type="NCBI Taxonomy" id="2995306"/>
    <lineage>
        <taxon>Bacteria</taxon>
        <taxon>Pseudomonadati</taxon>
        <taxon>Myxococcota</taxon>
        <taxon>Polyangia</taxon>
        <taxon>Polyangiales</taxon>
        <taxon>Polyangiaceae</taxon>
        <taxon>Polyangium</taxon>
    </lineage>
</organism>
<evidence type="ECO:0000313" key="2">
    <source>
        <dbReference type="Proteomes" id="UP001221411"/>
    </source>
</evidence>
<keyword evidence="2" id="KW-1185">Reference proteome</keyword>
<proteinExistence type="predicted"/>